<accession>A0A3S4XVK1</accession>
<protein>
    <submittedName>
        <fullName evidence="1">Uncharacterized protein</fullName>
    </submittedName>
</protein>
<evidence type="ECO:0000313" key="1">
    <source>
        <dbReference type="EMBL" id="VEI62749.1"/>
    </source>
</evidence>
<organism evidence="1 2">
    <name type="scientific">Serratia fonticola</name>
    <dbReference type="NCBI Taxonomy" id="47917"/>
    <lineage>
        <taxon>Bacteria</taxon>
        <taxon>Pseudomonadati</taxon>
        <taxon>Pseudomonadota</taxon>
        <taxon>Gammaproteobacteria</taxon>
        <taxon>Enterobacterales</taxon>
        <taxon>Yersiniaceae</taxon>
        <taxon>Serratia</taxon>
    </lineage>
</organism>
<sequence length="109" mass="12666">MLKKITVKAGLIALLSLMTLLLIVVSIIGVKAINDGTRSLQTLNQILGKNWVRWPTAPTWRYGPERLPRLQYASARLVRLRLLTPRWGAFMAIWNSRKRKWRALSTWER</sequence>
<evidence type="ECO:0000313" key="2">
    <source>
        <dbReference type="Proteomes" id="UP000270487"/>
    </source>
</evidence>
<reference evidence="1 2" key="1">
    <citation type="submission" date="2018-12" db="EMBL/GenBank/DDBJ databases">
        <authorList>
            <consortium name="Pathogen Informatics"/>
        </authorList>
    </citation>
    <scope>NUCLEOTIDE SEQUENCE [LARGE SCALE GENOMIC DNA]</scope>
    <source>
        <strain evidence="1 2">NCTC13193</strain>
    </source>
</reference>
<gene>
    <name evidence="1" type="ORF">NCTC13193_00529</name>
</gene>
<dbReference type="EMBL" id="LR134492">
    <property type="protein sequence ID" value="VEI62749.1"/>
    <property type="molecule type" value="Genomic_DNA"/>
</dbReference>
<dbReference type="Proteomes" id="UP000270487">
    <property type="component" value="Chromosome"/>
</dbReference>
<proteinExistence type="predicted"/>
<name>A0A3S4XVK1_SERFO</name>
<dbReference type="AlphaFoldDB" id="A0A3S4XVK1"/>